<keyword evidence="2 5" id="KW-0132">Cell division</keyword>
<dbReference type="GO" id="GO:0009898">
    <property type="term" value="C:cytoplasmic side of plasma membrane"/>
    <property type="evidence" value="ECO:0007669"/>
    <property type="project" value="UniProtKB-UniRule"/>
</dbReference>
<dbReference type="NCBIfam" id="TIGR01174">
    <property type="entry name" value="ftsA"/>
    <property type="match status" value="1"/>
</dbReference>
<evidence type="ECO:0000256" key="4">
    <source>
        <dbReference type="ARBA" id="ARBA00023306"/>
    </source>
</evidence>
<dbReference type="AlphaFoldDB" id="A0A2U3MUE3"/>
<comment type="similarity">
    <text evidence="5 6">Belongs to the FtsA/MreB family.</text>
</comment>
<dbReference type="EMBL" id="OOGT01000003">
    <property type="protein sequence ID" value="SPL68919.1"/>
    <property type="molecule type" value="Genomic_DNA"/>
</dbReference>
<evidence type="ECO:0000256" key="3">
    <source>
        <dbReference type="ARBA" id="ARBA00023136"/>
    </source>
</evidence>
<dbReference type="InterPro" id="IPR050696">
    <property type="entry name" value="FtsA/MreB"/>
</dbReference>
<dbReference type="Gene3D" id="3.30.420.40">
    <property type="match status" value="2"/>
</dbReference>
<evidence type="ECO:0000256" key="6">
    <source>
        <dbReference type="PIRNR" id="PIRNR003101"/>
    </source>
</evidence>
<accession>A0A2U3MUE3</accession>
<dbReference type="OrthoDB" id="9810567at2"/>
<organism evidence="8 9">
    <name type="scientific">Acinetobacter stercoris</name>
    <dbReference type="NCBI Taxonomy" id="2126983"/>
    <lineage>
        <taxon>Bacteria</taxon>
        <taxon>Pseudomonadati</taxon>
        <taxon>Pseudomonadota</taxon>
        <taxon>Gammaproteobacteria</taxon>
        <taxon>Moraxellales</taxon>
        <taxon>Moraxellaceae</taxon>
        <taxon>Acinetobacter</taxon>
    </lineage>
</organism>
<dbReference type="PANTHER" id="PTHR32432:SF4">
    <property type="entry name" value="CELL DIVISION PROTEIN FTSA"/>
    <property type="match status" value="1"/>
</dbReference>
<evidence type="ECO:0000256" key="1">
    <source>
        <dbReference type="ARBA" id="ARBA00022475"/>
    </source>
</evidence>
<name>A0A2U3MUE3_9GAMM</name>
<sequence>MSEAVPSVVAIDIGTHKVSVLIGKIHAPDNIQVIGMATARNRGMNKGKIVSLDKVIAAIKNAVGEAEKMAECRVHSAWVSIPSTELQSHYASGRTPIVNQDQIITTTEVVRALDLAKASHMAPDHYLVSAVPLGFELDDSAEWVQNPINMSAQSMTGHYQLMMLPISTMQNLDRAMKGANIFVEKMVVSSLATAEASLLKDEKEYGVCLLDIGAGTTNIAVYLDGRLAFVHTVQRGGENVTRDIAAVLQTTTDEAERIKLLYGCVDLHQVKPEHMIQFEGIDGPQTISRIELAEIIIARYEEIFIKIREELENRGLIHGLYHGVVLTGDSCQIEGMINFARKMLGVSAHLGNPPLQVTADDQHLPSLRRSMYATAAGLLLFSQSEMQEAVVETDAPKANRPILERIANGWTTLNNKLKSIF</sequence>
<dbReference type="FunCoup" id="A0A2U3MUE3">
    <property type="interactions" value="212"/>
</dbReference>
<dbReference type="HAMAP" id="MF_02033">
    <property type="entry name" value="FtsA"/>
    <property type="match status" value="1"/>
</dbReference>
<dbReference type="SUPFAM" id="SSF53067">
    <property type="entry name" value="Actin-like ATPase domain"/>
    <property type="match status" value="2"/>
</dbReference>
<keyword evidence="9" id="KW-1185">Reference proteome</keyword>
<dbReference type="Proteomes" id="UP000245974">
    <property type="component" value="Unassembled WGS sequence"/>
</dbReference>
<proteinExistence type="inferred from homology"/>
<dbReference type="RefSeq" id="WP_121972493.1">
    <property type="nucleotide sequence ID" value="NZ_OOGT01000003.1"/>
</dbReference>
<evidence type="ECO:0000256" key="2">
    <source>
        <dbReference type="ARBA" id="ARBA00022618"/>
    </source>
</evidence>
<dbReference type="Pfam" id="PF02491">
    <property type="entry name" value="SHS2_FTSA"/>
    <property type="match status" value="1"/>
</dbReference>
<dbReference type="PANTHER" id="PTHR32432">
    <property type="entry name" value="CELL DIVISION PROTEIN FTSA-RELATED"/>
    <property type="match status" value="1"/>
</dbReference>
<comment type="subunit">
    <text evidence="5">Self-interacts. Interacts with FtsZ.</text>
</comment>
<keyword evidence="3 5" id="KW-0472">Membrane</keyword>
<gene>
    <name evidence="5 8" type="primary">ftsA</name>
    <name evidence="8" type="ORF">KPC_0097</name>
</gene>
<comment type="subcellular location">
    <subcellularLocation>
        <location evidence="5">Cell membrane</location>
        <topology evidence="5">Peripheral membrane protein</topology>
        <orientation evidence="5">Cytoplasmic side</orientation>
    </subcellularLocation>
    <text evidence="5">Localizes to the Z ring in an FtsZ-dependent manner. Targeted to the membrane through a conserved C-terminal amphipathic helix.</text>
</comment>
<keyword evidence="1 5" id="KW-1003">Cell membrane</keyword>
<comment type="function">
    <text evidence="5 6">Cell division protein that is involved in the assembly of the Z ring. May serve as a membrane anchor for the Z ring.</text>
</comment>
<protein>
    <recommendedName>
        <fullName evidence="5 6">Cell division protein FtsA</fullName>
    </recommendedName>
</protein>
<evidence type="ECO:0000313" key="9">
    <source>
        <dbReference type="Proteomes" id="UP000245974"/>
    </source>
</evidence>
<dbReference type="Pfam" id="PF14450">
    <property type="entry name" value="FtsA"/>
    <property type="match status" value="1"/>
</dbReference>
<dbReference type="GO" id="GO:0043093">
    <property type="term" value="P:FtsZ-dependent cytokinesis"/>
    <property type="evidence" value="ECO:0007669"/>
    <property type="project" value="UniProtKB-UniRule"/>
</dbReference>
<dbReference type="CDD" id="cd24048">
    <property type="entry name" value="ASKHA_NBD_FtsA"/>
    <property type="match status" value="1"/>
</dbReference>
<reference evidence="9" key="1">
    <citation type="submission" date="2018-03" db="EMBL/GenBank/DDBJ databases">
        <authorList>
            <person name="Blom J."/>
        </authorList>
    </citation>
    <scope>NUCLEOTIDE SEQUENCE [LARGE SCALE GENOMIC DNA]</scope>
    <source>
        <strain evidence="9">KPC-SM-21</strain>
    </source>
</reference>
<dbReference type="InterPro" id="IPR020823">
    <property type="entry name" value="Cell_div_FtsA"/>
</dbReference>
<dbReference type="InterPro" id="IPR003494">
    <property type="entry name" value="SHS2_FtsA"/>
</dbReference>
<evidence type="ECO:0000259" key="7">
    <source>
        <dbReference type="SMART" id="SM00842"/>
    </source>
</evidence>
<dbReference type="InParanoid" id="A0A2U3MUE3"/>
<feature type="domain" description="SHS2" evidence="7">
    <location>
        <begin position="8"/>
        <end position="197"/>
    </location>
</feature>
<evidence type="ECO:0000256" key="5">
    <source>
        <dbReference type="HAMAP-Rule" id="MF_02033"/>
    </source>
</evidence>
<keyword evidence="4 5" id="KW-0131">Cell cycle</keyword>
<dbReference type="GO" id="GO:0032153">
    <property type="term" value="C:cell division site"/>
    <property type="evidence" value="ECO:0007669"/>
    <property type="project" value="UniProtKB-UniRule"/>
</dbReference>
<evidence type="ECO:0000313" key="8">
    <source>
        <dbReference type="EMBL" id="SPL68919.1"/>
    </source>
</evidence>
<dbReference type="SMART" id="SM00842">
    <property type="entry name" value="FtsA"/>
    <property type="match status" value="1"/>
</dbReference>
<dbReference type="InterPro" id="IPR043129">
    <property type="entry name" value="ATPase_NBD"/>
</dbReference>
<dbReference type="PIRSF" id="PIRSF003101">
    <property type="entry name" value="FtsA"/>
    <property type="match status" value="1"/>
</dbReference>